<accession>A0AAD5Q736</accession>
<dbReference type="CDD" id="cd00051">
    <property type="entry name" value="EFh"/>
    <property type="match status" value="1"/>
</dbReference>
<dbReference type="PROSITE" id="PS00018">
    <property type="entry name" value="EF_HAND_1"/>
    <property type="match status" value="1"/>
</dbReference>
<dbReference type="AlphaFoldDB" id="A0AAD5Q736"/>
<dbReference type="SUPFAM" id="SSF47473">
    <property type="entry name" value="EF-hand"/>
    <property type="match status" value="1"/>
</dbReference>
<feature type="compositionally biased region" description="Acidic residues" evidence="2">
    <location>
        <begin position="300"/>
        <end position="311"/>
    </location>
</feature>
<feature type="domain" description="EF-hand" evidence="3">
    <location>
        <begin position="587"/>
        <end position="622"/>
    </location>
</feature>
<dbReference type="EMBL" id="JAKCXM010000239">
    <property type="protein sequence ID" value="KAJ0397758.1"/>
    <property type="molecule type" value="Genomic_DNA"/>
</dbReference>
<dbReference type="Proteomes" id="UP001209570">
    <property type="component" value="Unassembled WGS sequence"/>
</dbReference>
<dbReference type="Gene3D" id="1.10.238.10">
    <property type="entry name" value="EF-hand"/>
    <property type="match status" value="1"/>
</dbReference>
<comment type="caution">
    <text evidence="4">The sequence shown here is derived from an EMBL/GenBank/DDBJ whole genome shotgun (WGS) entry which is preliminary data.</text>
</comment>
<feature type="compositionally biased region" description="Basic residues" evidence="2">
    <location>
        <begin position="323"/>
        <end position="333"/>
    </location>
</feature>
<feature type="region of interest" description="Disordered" evidence="2">
    <location>
        <begin position="286"/>
        <end position="340"/>
    </location>
</feature>
<dbReference type="Pfam" id="PF00036">
    <property type="entry name" value="EF-hand_1"/>
    <property type="match status" value="1"/>
</dbReference>
<dbReference type="PROSITE" id="PS50222">
    <property type="entry name" value="EF_HAND_2"/>
    <property type="match status" value="1"/>
</dbReference>
<dbReference type="GO" id="GO:0005509">
    <property type="term" value="F:calcium ion binding"/>
    <property type="evidence" value="ECO:0007669"/>
    <property type="project" value="InterPro"/>
</dbReference>
<dbReference type="SMART" id="SM00054">
    <property type="entry name" value="EFh"/>
    <property type="match status" value="1"/>
</dbReference>
<keyword evidence="5" id="KW-1185">Reference proteome</keyword>
<dbReference type="InterPro" id="IPR011992">
    <property type="entry name" value="EF-hand-dom_pair"/>
</dbReference>
<proteinExistence type="predicted"/>
<name>A0AAD5Q736_PYTIN</name>
<evidence type="ECO:0000256" key="1">
    <source>
        <dbReference type="ARBA" id="ARBA00022837"/>
    </source>
</evidence>
<reference evidence="4" key="1">
    <citation type="submission" date="2021-12" db="EMBL/GenBank/DDBJ databases">
        <title>Prjna785345.</title>
        <authorList>
            <person name="Rujirawat T."/>
            <person name="Krajaejun T."/>
        </authorList>
    </citation>
    <scope>NUCLEOTIDE SEQUENCE</scope>
    <source>
        <strain evidence="4">Pi057C3</strain>
    </source>
</reference>
<evidence type="ECO:0000313" key="4">
    <source>
        <dbReference type="EMBL" id="KAJ0397758.1"/>
    </source>
</evidence>
<evidence type="ECO:0000313" key="5">
    <source>
        <dbReference type="Proteomes" id="UP001209570"/>
    </source>
</evidence>
<evidence type="ECO:0000259" key="3">
    <source>
        <dbReference type="PROSITE" id="PS50222"/>
    </source>
</evidence>
<gene>
    <name evidence="4" type="ORF">P43SY_005615</name>
</gene>
<evidence type="ECO:0000256" key="2">
    <source>
        <dbReference type="SAM" id="MobiDB-lite"/>
    </source>
</evidence>
<dbReference type="PANTHER" id="PTHR34894">
    <property type="entry name" value="SAM-DEPENDENT METHYLTRANSFERASE RSMI, CONSERVED SITE"/>
    <property type="match status" value="1"/>
</dbReference>
<keyword evidence="1" id="KW-0106">Calcium</keyword>
<protein>
    <recommendedName>
        <fullName evidence="3">EF-hand domain-containing protein</fullName>
    </recommendedName>
</protein>
<sequence>MREDEMDALEFFANQVTYYDNQNALQQQREAMELALRQQTRKYEARVREEQNHLLKLRELEARYKIKALDNVNTRNTAQHELMEKLQVVLKSFQYMDPEEKQRVILGVIEALHAHITADTLVSITQNMSLYEKDKLLRELFQDEIGQLTEKIRAEVIATSSAQQNAILERSAARITRFQTLIWDRLRGSSETSDGTTVARRAGDDEDLCDQDRKVLESIGEMMDELQAERRKTTDFEQRLREAEQTINSLRWKINTQIAEAQEAAVRHAREVADLREEIAKTLLQREHKEVQTDRQGLMDTDDMRDGEDDAGGSNSPNGRGGRGTKHRPRKRLSAMGEDDDEEELLVKNRRLNKHGIGIASLIELAKIPPTKIRKILSKRKPLTLNELHAIIVGYYQAKMFQDIQDDNVGKMRANLAQFIMDMYTLHYGLKDLAISQLVFLDASIRKHAAESARVRTFGLLTGSLEPDSHACSVQGVDFFLFVVIVMFNAGTYKRGRKQAVHVAQNLKSFFGEGIFMNPKSVSLRSDVVCTTVDLVFSFLRNDPGGKLDRLKDEIRLMSSSQNPHGGIEVDMALEKVMNYWFMLYEQQIDDIHAMFTLMDTNGDGMLDFREFCEVVNVLEPGMDRREVLAIYNRAAGDDNVIDKDEFVQVMLAHQRGVILREFYSGDNHKRVMSGLQQRKQTYPLMGSPSPSDSSGSTPYKAMSSAMAMAQLDREESYASLVAAMATVTEALQPLVTVPLVDDEGGDDVGDASATAEEPRVQENVSFLTLSRLSMWASEAKGKLQVSRPGTSTLAPATSAPLTSIAEGSAGGDSFAQDVDRLLQQALSMANIDADEVKEVL</sequence>
<dbReference type="PANTHER" id="PTHR34894:SF5">
    <property type="entry name" value="EF-HAND DOMAIN-CONTAINING PROTEIN"/>
    <property type="match status" value="1"/>
</dbReference>
<dbReference type="InterPro" id="IPR018247">
    <property type="entry name" value="EF_Hand_1_Ca_BS"/>
</dbReference>
<dbReference type="InterPro" id="IPR002048">
    <property type="entry name" value="EF_hand_dom"/>
</dbReference>
<organism evidence="4 5">
    <name type="scientific">Pythium insidiosum</name>
    <name type="common">Pythiosis disease agent</name>
    <dbReference type="NCBI Taxonomy" id="114742"/>
    <lineage>
        <taxon>Eukaryota</taxon>
        <taxon>Sar</taxon>
        <taxon>Stramenopiles</taxon>
        <taxon>Oomycota</taxon>
        <taxon>Peronosporomycetes</taxon>
        <taxon>Pythiales</taxon>
        <taxon>Pythiaceae</taxon>
        <taxon>Pythium</taxon>
    </lineage>
</organism>